<name>A0A856I1G5_9FIRM</name>
<evidence type="ECO:0000313" key="3">
    <source>
        <dbReference type="Proteomes" id="UP000298642"/>
    </source>
</evidence>
<protein>
    <submittedName>
        <fullName evidence="2">S-layer homology domain-containing protein</fullName>
    </submittedName>
</protein>
<dbReference type="KEGG" id="obj:EIO64_12140"/>
<sequence>MKKRLLSLLCVLVLTVSVIPAASALEGEAARAADTLSTLGLIDSTYNLDAPATRAQAAVLLVHLAGAEQAAAADNWLAGFRDVPASIAQEVNYAARQGWITGVTATAFRPDAALTANAWSAFLLRMLGYSDKAGDFTIADAAGFAQRIGLFPIAYTGTLTQGTCLRWRRMPCPSPTGTAAPQ</sequence>
<dbReference type="Proteomes" id="UP000298642">
    <property type="component" value="Chromosome"/>
</dbReference>
<reference evidence="3" key="1">
    <citation type="submission" date="2018-12" db="EMBL/GenBank/DDBJ databases">
        <title>Dusodibacter welbiota gen. nov., sp. nov., isolated from human faeces and emended description of the Oscillibacter genus.</title>
        <authorList>
            <person name="Le Roy T."/>
            <person name="Van der Smissen P."/>
            <person name="Delzenne N."/>
            <person name="Muccioli G."/>
            <person name="Collet J.F."/>
            <person name="Cani P.D."/>
        </authorList>
    </citation>
    <scope>NUCLEOTIDE SEQUENCE [LARGE SCALE GENOMIC DNA]</scope>
    <source>
        <strain evidence="3">J115</strain>
    </source>
</reference>
<dbReference type="RefSeq" id="WP_158629788.1">
    <property type="nucleotide sequence ID" value="NZ_CP034413.3"/>
</dbReference>
<evidence type="ECO:0000313" key="2">
    <source>
        <dbReference type="EMBL" id="QCI59875.2"/>
    </source>
</evidence>
<gene>
    <name evidence="2" type="ORF">EIO64_12140</name>
</gene>
<organism evidence="2 3">
    <name type="scientific">Dysosmobacter welbionis</name>
    <dbReference type="NCBI Taxonomy" id="2093857"/>
    <lineage>
        <taxon>Bacteria</taxon>
        <taxon>Bacillati</taxon>
        <taxon>Bacillota</taxon>
        <taxon>Clostridia</taxon>
        <taxon>Eubacteriales</taxon>
        <taxon>Oscillospiraceae</taxon>
        <taxon>Dysosmobacter</taxon>
    </lineage>
</organism>
<feature type="chain" id="PRO_5032837727" evidence="1">
    <location>
        <begin position="25"/>
        <end position="182"/>
    </location>
</feature>
<keyword evidence="3" id="KW-1185">Reference proteome</keyword>
<evidence type="ECO:0000256" key="1">
    <source>
        <dbReference type="SAM" id="SignalP"/>
    </source>
</evidence>
<accession>A0A856I1G5</accession>
<feature type="signal peptide" evidence="1">
    <location>
        <begin position="1"/>
        <end position="24"/>
    </location>
</feature>
<proteinExistence type="predicted"/>
<dbReference type="EMBL" id="CP034413">
    <property type="protein sequence ID" value="QCI59875.2"/>
    <property type="molecule type" value="Genomic_DNA"/>
</dbReference>
<keyword evidence="1" id="KW-0732">Signal</keyword>
<dbReference type="AlphaFoldDB" id="A0A856I1G5"/>